<gene>
    <name evidence="12" type="ORF">I5I61_22740</name>
</gene>
<dbReference type="PANTHER" id="PTHR11070">
    <property type="entry name" value="UVRD / RECB / PCRA DNA HELICASE FAMILY MEMBER"/>
    <property type="match status" value="1"/>
</dbReference>
<dbReference type="Gene3D" id="3.40.50.300">
    <property type="entry name" value="P-loop containing nucleotide triphosphate hydrolases"/>
    <property type="match status" value="2"/>
</dbReference>
<evidence type="ECO:0000313" key="13">
    <source>
        <dbReference type="Proteomes" id="UP000608450"/>
    </source>
</evidence>
<keyword evidence="4 10" id="KW-0347">Helicase</keyword>
<dbReference type="Proteomes" id="UP000608450">
    <property type="component" value="Unassembled WGS sequence"/>
</dbReference>
<dbReference type="InterPro" id="IPR000212">
    <property type="entry name" value="DNA_helicase_UvrD/REP"/>
</dbReference>
<dbReference type="RefSeq" id="WP_196913326.1">
    <property type="nucleotide sequence ID" value="NZ_JADTFC010000069.1"/>
</dbReference>
<proteinExistence type="inferred from homology"/>
<name>A0ABS0KRS6_PSENT</name>
<dbReference type="EC" id="5.6.2.4" evidence="8"/>
<keyword evidence="6" id="KW-0413">Isomerase</keyword>
<reference evidence="12 13" key="1">
    <citation type="submission" date="2020-11" db="EMBL/GenBank/DDBJ databases">
        <title>Enhanced detection system for hospital associated transmission using whole genome sequencing surveillance.</title>
        <authorList>
            <person name="Harrison L.H."/>
            <person name="Van Tyne D."/>
            <person name="Marsh J.W."/>
            <person name="Griffith M.P."/>
            <person name="Snyder D.J."/>
            <person name="Cooper V.S."/>
            <person name="Mustapha M."/>
        </authorList>
    </citation>
    <scope>NUCLEOTIDE SEQUENCE [LARGE SCALE GENOMIC DNA]</scope>
    <source>
        <strain evidence="12 13">PSA00705</strain>
    </source>
</reference>
<organism evidence="12 13">
    <name type="scientific">Pseudomonas nitroreducens</name>
    <dbReference type="NCBI Taxonomy" id="46680"/>
    <lineage>
        <taxon>Bacteria</taxon>
        <taxon>Pseudomonadati</taxon>
        <taxon>Pseudomonadota</taxon>
        <taxon>Gammaproteobacteria</taxon>
        <taxon>Pseudomonadales</taxon>
        <taxon>Pseudomonadaceae</taxon>
        <taxon>Pseudomonas</taxon>
    </lineage>
</organism>
<dbReference type="InterPro" id="IPR027417">
    <property type="entry name" value="P-loop_NTPase"/>
</dbReference>
<keyword evidence="2 10" id="KW-0547">Nucleotide-binding</keyword>
<dbReference type="InterPro" id="IPR013986">
    <property type="entry name" value="DExx_box_DNA_helicase_dom_sf"/>
</dbReference>
<comment type="caution">
    <text evidence="12">The sequence shown here is derived from an EMBL/GenBank/DDBJ whole genome shotgun (WGS) entry which is preliminary data.</text>
</comment>
<accession>A0ABS0KRS6</accession>
<evidence type="ECO:0000256" key="1">
    <source>
        <dbReference type="ARBA" id="ARBA00009922"/>
    </source>
</evidence>
<dbReference type="PROSITE" id="PS51198">
    <property type="entry name" value="UVRD_HELICASE_ATP_BIND"/>
    <property type="match status" value="1"/>
</dbReference>
<comment type="catalytic activity">
    <reaction evidence="7">
        <text>Couples ATP hydrolysis with the unwinding of duplex DNA by translocating in the 3'-5' direction.</text>
        <dbReference type="EC" id="5.6.2.4"/>
    </reaction>
</comment>
<evidence type="ECO:0000313" key="12">
    <source>
        <dbReference type="EMBL" id="MBG6290281.1"/>
    </source>
</evidence>
<evidence type="ECO:0000256" key="5">
    <source>
        <dbReference type="ARBA" id="ARBA00022840"/>
    </source>
</evidence>
<dbReference type="PANTHER" id="PTHR11070:SF63">
    <property type="entry name" value="DNA HELICASE IV"/>
    <property type="match status" value="1"/>
</dbReference>
<dbReference type="SUPFAM" id="SSF52540">
    <property type="entry name" value="P-loop containing nucleoside triphosphate hydrolases"/>
    <property type="match status" value="2"/>
</dbReference>
<evidence type="ECO:0000256" key="6">
    <source>
        <dbReference type="ARBA" id="ARBA00023235"/>
    </source>
</evidence>
<dbReference type="Gene3D" id="1.10.10.160">
    <property type="match status" value="1"/>
</dbReference>
<evidence type="ECO:0000256" key="3">
    <source>
        <dbReference type="ARBA" id="ARBA00022801"/>
    </source>
</evidence>
<evidence type="ECO:0000256" key="4">
    <source>
        <dbReference type="ARBA" id="ARBA00022806"/>
    </source>
</evidence>
<evidence type="ECO:0000256" key="7">
    <source>
        <dbReference type="ARBA" id="ARBA00034617"/>
    </source>
</evidence>
<dbReference type="Pfam" id="PF00580">
    <property type="entry name" value="UvrD-helicase"/>
    <property type="match status" value="1"/>
</dbReference>
<dbReference type="InterPro" id="IPR014016">
    <property type="entry name" value="UvrD-like_ATP-bd"/>
</dbReference>
<dbReference type="Pfam" id="PF13361">
    <property type="entry name" value="UvrD_C"/>
    <property type="match status" value="1"/>
</dbReference>
<keyword evidence="5 10" id="KW-0067">ATP-binding</keyword>
<protein>
    <recommendedName>
        <fullName evidence="8">DNA 3'-5' helicase</fullName>
        <ecNumber evidence="8">5.6.2.4</ecNumber>
    </recommendedName>
</protein>
<dbReference type="EMBL" id="JADTFC010000069">
    <property type="protein sequence ID" value="MBG6290281.1"/>
    <property type="molecule type" value="Genomic_DNA"/>
</dbReference>
<dbReference type="InterPro" id="IPR038726">
    <property type="entry name" value="PDDEXK_AddAB-type"/>
</dbReference>
<comment type="similarity">
    <text evidence="1">Belongs to the helicase family. UvrD subfamily.</text>
</comment>
<evidence type="ECO:0000259" key="11">
    <source>
        <dbReference type="PROSITE" id="PS51198"/>
    </source>
</evidence>
<evidence type="ECO:0000256" key="2">
    <source>
        <dbReference type="ARBA" id="ARBA00022741"/>
    </source>
</evidence>
<keyword evidence="13" id="KW-1185">Reference proteome</keyword>
<comment type="catalytic activity">
    <reaction evidence="9">
        <text>ATP + H2O = ADP + phosphate + H(+)</text>
        <dbReference type="Rhea" id="RHEA:13065"/>
        <dbReference type="ChEBI" id="CHEBI:15377"/>
        <dbReference type="ChEBI" id="CHEBI:15378"/>
        <dbReference type="ChEBI" id="CHEBI:30616"/>
        <dbReference type="ChEBI" id="CHEBI:43474"/>
        <dbReference type="ChEBI" id="CHEBI:456216"/>
        <dbReference type="EC" id="5.6.2.4"/>
    </reaction>
</comment>
<evidence type="ECO:0000256" key="9">
    <source>
        <dbReference type="ARBA" id="ARBA00048988"/>
    </source>
</evidence>
<evidence type="ECO:0000256" key="10">
    <source>
        <dbReference type="PROSITE-ProRule" id="PRU00560"/>
    </source>
</evidence>
<dbReference type="Pfam" id="PF12705">
    <property type="entry name" value="PDDEXK_1"/>
    <property type="match status" value="1"/>
</dbReference>
<keyword evidence="3 10" id="KW-0378">Hydrolase</keyword>
<evidence type="ECO:0000256" key="8">
    <source>
        <dbReference type="ARBA" id="ARBA00034808"/>
    </source>
</evidence>
<feature type="binding site" evidence="10">
    <location>
        <begin position="49"/>
        <end position="56"/>
    </location>
    <ligand>
        <name>ATP</name>
        <dbReference type="ChEBI" id="CHEBI:30616"/>
    </ligand>
</feature>
<feature type="domain" description="UvrD-like helicase ATP-binding" evidence="11">
    <location>
        <begin position="28"/>
        <end position="340"/>
    </location>
</feature>
<sequence>MNASFPEDVLARPFPALDQDNQKYQYSAYREALQKLLSPGQTVIHSIPAGAGSGKTRLLVAILNGLLRSGVPYDRIEAISFTNASANDFRRKHIESEVSATADFALATENICFSTIHQSAMNILKKLQPHMGGVAYYFEDASTGAQDDEDEERRRAVRLALYSSVVYGNGDSALLDTLASYANPEEKTFILDDLHTGNHLERAQKLIREDIASDAGLGAFTNMAEGGPDYCIAVATDALMRLYNSKIALEKKRDIYGVPQFLAVDEAQDLDFLQLLLLRALALNGTSIILVGDSRQTLYEFRQSLSDYPFLQDFMNDFVRGTSIAASISNHALQTNYRCRSEIVQAAEEISDLAVTFSEERQERFPNQGNIERIIDPEHIARGEAFLTPFNKEEKQRAAITVIVGEPAKAVTATQTAPARRPGGALGLLPEFKTTTEAPKAKPKQAKRTPVQGLSGGVNQSLIQLHLAHLYERAKAGETVAIITRVGVRDEDKRFIQDTIAAIHEDAHERLKLNLISPPKFTPLAEYWFPDTNNQSCHQLPFSSLMIAGALTYILSSDKATQDRLRAMGRRSLSTVFISPDGIREKSQRSEHTQTIAEELKLYFNAIQSKLGDLLPEVEPDAFLANSETLRHIVARFTFNVMAQFGSLLWKLRQIPGAHPCRMHNIACEYLSGRYEGTAIRQLAETKGYLKLMWQALASTRFALSEHDRAAVRNAGLTPEHMDADTSLSSFAQTLNDHCCVKGRSHPELKTQRERFLQDRETIYDEFSQLWHIKTRSYMREIARCLGRAVRANPDATEEGYRRAVWDEAYQNARYKARLALTYKPDKGQYGGLFADLVGGMKHDAVLQKRNGKANPEVGKVTIDLTTIHSSKGLEWDHVMLYFPQPNARDKDTSFKSCRDLVYVAITRAARTLTIVLQKRKKWDESPSDTGIKVFVELVHRWAEERGYYNRELDWGESAHHENKQDRLVFDETSHSELERSQTCRMHHYFQDMRKVSTMVALTPPAYAFFFHSTMSAICAAFINQRLPSKVDPSLQISGAVTQIVERKLTEGEAYRFLKAHTADELYVLMESMIPMYFLGDRSRHHSILTFYTEAFAHHLAAIATGSQLFLMLNEYRDRPGYRILIEKSVRKILHSQDDGLLPIVGIPDIKIVGPDLTYVADYKTVPRFESQSQGDDELDAYEQMLSSKTQQQINYYQGMVSANHQHRYLAEILYVADITLMEHDDVPNTCGTLPNINQGPNYRVVVGIEHARVLYTNQFDADLFEETTQQIQQLRQTYENSATRPENMFRPIPLVSGGLGEVTSDQCRQCSSGVHCPFNKYLTAAEV</sequence>
<dbReference type="InterPro" id="IPR014017">
    <property type="entry name" value="DNA_helicase_UvrD-like_C"/>
</dbReference>